<comment type="function">
    <text evidence="3">Responsible for the release of ribosomes from messenger RNA at the termination of protein biosynthesis. May increase the efficiency of translation by recycling ribosomes from one round of translation to another.</text>
</comment>
<accession>A0ABW4Z8P1</accession>
<dbReference type="PANTHER" id="PTHR20982">
    <property type="entry name" value="RIBOSOME RECYCLING FACTOR"/>
    <property type="match status" value="1"/>
</dbReference>
<comment type="caution">
    <text evidence="5">The sequence shown here is derived from an EMBL/GenBank/DDBJ whole genome shotgun (WGS) entry which is preliminary data.</text>
</comment>
<comment type="subcellular location">
    <subcellularLocation>
        <location evidence="3">Cytoplasm</location>
    </subcellularLocation>
</comment>
<dbReference type="PANTHER" id="PTHR20982:SF3">
    <property type="entry name" value="MITOCHONDRIAL RIBOSOME RECYCLING FACTOR PSEUDO 1"/>
    <property type="match status" value="1"/>
</dbReference>
<dbReference type="RefSeq" id="WP_377090452.1">
    <property type="nucleotide sequence ID" value="NZ_JBHSJL010000014.1"/>
</dbReference>
<comment type="similarity">
    <text evidence="1 3">Belongs to the RRF family.</text>
</comment>
<sequence length="188" mass="20957">MEPSSVLEEIEMSMEAAIEHMGVEFGSVRTGKASPALVENVVVDVKSYGSKMKLRELAVITTPEPRQIMIQPYDASTVEDIDRGIREAQLGFNPVNEGKTLRLPIPELTEERRQEMVKRVKTISEDIKVRLRGCRKDGMDAGKKMKAENVLTEDSLRDFESDIQALTDKFVKAADAATAEKEAEVMTV</sequence>
<reference evidence="6" key="1">
    <citation type="journal article" date="2019" name="Int. J. Syst. Evol. Microbiol.">
        <title>The Global Catalogue of Microorganisms (GCM) 10K type strain sequencing project: providing services to taxonomists for standard genome sequencing and annotation.</title>
        <authorList>
            <consortium name="The Broad Institute Genomics Platform"/>
            <consortium name="The Broad Institute Genome Sequencing Center for Infectious Disease"/>
            <person name="Wu L."/>
            <person name="Ma J."/>
        </authorList>
    </citation>
    <scope>NUCLEOTIDE SEQUENCE [LARGE SCALE GENOMIC DNA]</scope>
    <source>
        <strain evidence="6">CCUG 57942</strain>
    </source>
</reference>
<keyword evidence="6" id="KW-1185">Reference proteome</keyword>
<dbReference type="Gene3D" id="1.10.132.20">
    <property type="entry name" value="Ribosome-recycling factor"/>
    <property type="match status" value="1"/>
</dbReference>
<organism evidence="5 6">
    <name type="scientific">Rubritalea tangerina</name>
    <dbReference type="NCBI Taxonomy" id="430798"/>
    <lineage>
        <taxon>Bacteria</taxon>
        <taxon>Pseudomonadati</taxon>
        <taxon>Verrucomicrobiota</taxon>
        <taxon>Verrucomicrobiia</taxon>
        <taxon>Verrucomicrobiales</taxon>
        <taxon>Rubritaleaceae</taxon>
        <taxon>Rubritalea</taxon>
    </lineage>
</organism>
<evidence type="ECO:0000256" key="2">
    <source>
        <dbReference type="ARBA" id="ARBA00022917"/>
    </source>
</evidence>
<evidence type="ECO:0000313" key="5">
    <source>
        <dbReference type="EMBL" id="MFD2158270.1"/>
    </source>
</evidence>
<dbReference type="SUPFAM" id="SSF55194">
    <property type="entry name" value="Ribosome recycling factor, RRF"/>
    <property type="match status" value="1"/>
</dbReference>
<dbReference type="InterPro" id="IPR036191">
    <property type="entry name" value="RRF_sf"/>
</dbReference>
<evidence type="ECO:0000259" key="4">
    <source>
        <dbReference type="Pfam" id="PF01765"/>
    </source>
</evidence>
<feature type="domain" description="Ribosome recycling factor" evidence="4">
    <location>
        <begin position="24"/>
        <end position="186"/>
    </location>
</feature>
<evidence type="ECO:0000313" key="6">
    <source>
        <dbReference type="Proteomes" id="UP001597389"/>
    </source>
</evidence>
<dbReference type="HAMAP" id="MF_00040">
    <property type="entry name" value="RRF"/>
    <property type="match status" value="1"/>
</dbReference>
<name>A0ABW4Z8P1_9BACT</name>
<evidence type="ECO:0000256" key="1">
    <source>
        <dbReference type="ARBA" id="ARBA00005912"/>
    </source>
</evidence>
<dbReference type="CDD" id="cd00520">
    <property type="entry name" value="RRF"/>
    <property type="match status" value="1"/>
</dbReference>
<dbReference type="Pfam" id="PF01765">
    <property type="entry name" value="RRF"/>
    <property type="match status" value="1"/>
</dbReference>
<proteinExistence type="inferred from homology"/>
<keyword evidence="2 3" id="KW-0648">Protein biosynthesis</keyword>
<dbReference type="EMBL" id="JBHUJB010000021">
    <property type="protein sequence ID" value="MFD2158270.1"/>
    <property type="molecule type" value="Genomic_DNA"/>
</dbReference>
<gene>
    <name evidence="3 5" type="primary">frr</name>
    <name evidence="5" type="ORF">ACFSW8_05115</name>
</gene>
<dbReference type="NCBIfam" id="TIGR00496">
    <property type="entry name" value="frr"/>
    <property type="match status" value="1"/>
</dbReference>
<evidence type="ECO:0000256" key="3">
    <source>
        <dbReference type="HAMAP-Rule" id="MF_00040"/>
    </source>
</evidence>
<keyword evidence="3" id="KW-0963">Cytoplasm</keyword>
<dbReference type="InterPro" id="IPR023584">
    <property type="entry name" value="Ribosome_recyc_fac_dom"/>
</dbReference>
<dbReference type="Gene3D" id="3.30.1360.40">
    <property type="match status" value="1"/>
</dbReference>
<protein>
    <recommendedName>
        <fullName evidence="3">Ribosome-recycling factor</fullName>
        <shortName evidence="3">RRF</shortName>
    </recommendedName>
    <alternativeName>
        <fullName evidence="3">Ribosome-releasing factor</fullName>
    </alternativeName>
</protein>
<dbReference type="InterPro" id="IPR002661">
    <property type="entry name" value="Ribosome_recyc_fac"/>
</dbReference>
<dbReference type="Proteomes" id="UP001597389">
    <property type="component" value="Unassembled WGS sequence"/>
</dbReference>